<protein>
    <submittedName>
        <fullName evidence="1">Uncharacterized protein</fullName>
    </submittedName>
</protein>
<dbReference type="EMBL" id="LR798359">
    <property type="protein sequence ID" value="CAB5225899.1"/>
    <property type="molecule type" value="Genomic_DNA"/>
</dbReference>
<gene>
    <name evidence="1" type="ORF">UFOVP640_6</name>
    <name evidence="2" type="ORF">UFOVP759_10</name>
</gene>
<dbReference type="EMBL" id="LR796599">
    <property type="protein sequence ID" value="CAB4153550.1"/>
    <property type="molecule type" value="Genomic_DNA"/>
</dbReference>
<organism evidence="1">
    <name type="scientific">uncultured Caudovirales phage</name>
    <dbReference type="NCBI Taxonomy" id="2100421"/>
    <lineage>
        <taxon>Viruses</taxon>
        <taxon>Duplodnaviria</taxon>
        <taxon>Heunggongvirae</taxon>
        <taxon>Uroviricota</taxon>
        <taxon>Caudoviricetes</taxon>
        <taxon>Peduoviridae</taxon>
        <taxon>Maltschvirus</taxon>
        <taxon>Maltschvirus maltsch</taxon>
    </lineage>
</organism>
<name>A0A6J5N8X6_9CAUD</name>
<reference evidence="1" key="1">
    <citation type="submission" date="2020-04" db="EMBL/GenBank/DDBJ databases">
        <authorList>
            <person name="Chiriac C."/>
            <person name="Salcher M."/>
            <person name="Ghai R."/>
            <person name="Kavagutti S V."/>
        </authorList>
    </citation>
    <scope>NUCLEOTIDE SEQUENCE</scope>
</reference>
<evidence type="ECO:0000313" key="1">
    <source>
        <dbReference type="EMBL" id="CAB4153550.1"/>
    </source>
</evidence>
<evidence type="ECO:0000313" key="2">
    <source>
        <dbReference type="EMBL" id="CAB5225899.1"/>
    </source>
</evidence>
<accession>A0A6J5N8X6</accession>
<sequence length="138" mass="15980">MLAKPNLFVRTIRIWPKQTSAKTTYYDISEDDSAYIYRWLMQFLCDCTELATHHVEYQREWMKRRPGTFPKGQSGPNSLASMIAGIAGAKLSNPKHNISEPQLDALVSIFNELVPMYEDLEDRPERIEFERVLSKVTP</sequence>
<proteinExistence type="predicted"/>